<protein>
    <recommendedName>
        <fullName evidence="4">WD40 repeat-like protein</fullName>
    </recommendedName>
</protein>
<dbReference type="Pfam" id="PF00400">
    <property type="entry name" value="WD40"/>
    <property type="match status" value="1"/>
</dbReference>
<evidence type="ECO:0008006" key="4">
    <source>
        <dbReference type="Google" id="ProtNLM"/>
    </source>
</evidence>
<dbReference type="Gene3D" id="2.130.10.10">
    <property type="entry name" value="YVTN repeat-like/Quinoprotein amine dehydrogenase"/>
    <property type="match status" value="2"/>
</dbReference>
<evidence type="ECO:0000256" key="1">
    <source>
        <dbReference type="SAM" id="MobiDB-lite"/>
    </source>
</evidence>
<dbReference type="Proteomes" id="UP001140091">
    <property type="component" value="Unassembled WGS sequence"/>
</dbReference>
<feature type="region of interest" description="Disordered" evidence="1">
    <location>
        <begin position="370"/>
        <end position="392"/>
    </location>
</feature>
<evidence type="ECO:0000313" key="2">
    <source>
        <dbReference type="EMBL" id="KAJ2929583.1"/>
    </source>
</evidence>
<name>A0A9W8JEZ5_9AGAR</name>
<dbReference type="InterPro" id="IPR001680">
    <property type="entry name" value="WD40_rpt"/>
</dbReference>
<dbReference type="InterPro" id="IPR036322">
    <property type="entry name" value="WD40_repeat_dom_sf"/>
</dbReference>
<comment type="caution">
    <text evidence="2">The sequence shown here is derived from an EMBL/GenBank/DDBJ whole genome shotgun (WGS) entry which is preliminary data.</text>
</comment>
<sequence length="392" mass="42096">MYTISKTFSIPAPISSLALGHASHLFAGSDDGSLRVYDLSTDKVVKAIRNLNGEVSSIICVKRSGSELRDAWVAHGSMISKFKLDSSKMIQTLEDALGTISVGETEDDLVNQVCNIPHLEFKLSLNGNKSHLAFGLDSGIIGIIDLTSGSLTKLKQKHDSICSSVQFIGDRAKELVSAGYDTSVRHIDFTKDELLSEAKMDATLAEAGVSLSPPFVVAAALSPTGVLAVGTADGRLCIFFGGEKHPSKKKSKKWGGLNREEMLALKVAEGPIVALAFSQPNVVAVNAQSGAVVTYEPRILTISTMLGVITQYELIYDSQANDGRAILKQLWQGNVTSIEKVNTILVDEKRIVVGGLEKDGKGVIEVWSWKQPKHQQEQDSLSGNGSAEQEQG</sequence>
<proteinExistence type="predicted"/>
<gene>
    <name evidence="2" type="ORF">H1R20_g7512</name>
</gene>
<feature type="non-terminal residue" evidence="2">
    <location>
        <position position="1"/>
    </location>
</feature>
<organism evidence="2 3">
    <name type="scientific">Candolleomyces eurysporus</name>
    <dbReference type="NCBI Taxonomy" id="2828524"/>
    <lineage>
        <taxon>Eukaryota</taxon>
        <taxon>Fungi</taxon>
        <taxon>Dikarya</taxon>
        <taxon>Basidiomycota</taxon>
        <taxon>Agaricomycotina</taxon>
        <taxon>Agaricomycetes</taxon>
        <taxon>Agaricomycetidae</taxon>
        <taxon>Agaricales</taxon>
        <taxon>Agaricineae</taxon>
        <taxon>Psathyrellaceae</taxon>
        <taxon>Candolleomyces</taxon>
    </lineage>
</organism>
<dbReference type="SMART" id="SM00320">
    <property type="entry name" value="WD40"/>
    <property type="match status" value="4"/>
</dbReference>
<dbReference type="PANTHER" id="PTHR44666">
    <property type="entry name" value="WD REPEAT-CONTAINING PROTEIN 53"/>
    <property type="match status" value="1"/>
</dbReference>
<evidence type="ECO:0000313" key="3">
    <source>
        <dbReference type="Proteomes" id="UP001140091"/>
    </source>
</evidence>
<dbReference type="OrthoDB" id="2161379at2759"/>
<keyword evidence="3" id="KW-1185">Reference proteome</keyword>
<dbReference type="EMBL" id="JANBPK010000866">
    <property type="protein sequence ID" value="KAJ2929583.1"/>
    <property type="molecule type" value="Genomic_DNA"/>
</dbReference>
<dbReference type="AlphaFoldDB" id="A0A9W8JEZ5"/>
<dbReference type="InterPro" id="IPR042453">
    <property type="entry name" value="WDR53"/>
</dbReference>
<feature type="compositionally biased region" description="Polar residues" evidence="1">
    <location>
        <begin position="378"/>
        <end position="392"/>
    </location>
</feature>
<dbReference type="PANTHER" id="PTHR44666:SF1">
    <property type="entry name" value="WD REPEAT-CONTAINING PROTEIN 53"/>
    <property type="match status" value="1"/>
</dbReference>
<accession>A0A9W8JEZ5</accession>
<reference evidence="2" key="1">
    <citation type="submission" date="2022-06" db="EMBL/GenBank/DDBJ databases">
        <title>Genome Sequence of Candolleomyces eurysporus.</title>
        <authorList>
            <person name="Buettner E."/>
        </authorList>
    </citation>
    <scope>NUCLEOTIDE SEQUENCE</scope>
    <source>
        <strain evidence="2">VTCC 930004</strain>
    </source>
</reference>
<dbReference type="InterPro" id="IPR015943">
    <property type="entry name" value="WD40/YVTN_repeat-like_dom_sf"/>
</dbReference>
<dbReference type="SUPFAM" id="SSF50978">
    <property type="entry name" value="WD40 repeat-like"/>
    <property type="match status" value="1"/>
</dbReference>